<sequence length="61" mass="6442">MTATDSVHGRWNHARTTITPAQALAAALSIAALGFTLLALQEPAAHEAMHNFRHAAGIVCH</sequence>
<name>A0A6B0SQ51_9EURY</name>
<evidence type="ECO:0000313" key="2">
    <source>
        <dbReference type="EMBL" id="MXR40597.1"/>
    </source>
</evidence>
<keyword evidence="1" id="KW-1133">Transmembrane helix</keyword>
<dbReference type="RefSeq" id="WP_159663816.1">
    <property type="nucleotide sequence ID" value="NZ_WUUS01000002.1"/>
</dbReference>
<keyword evidence="1" id="KW-0472">Membrane</keyword>
<accession>A0A6B0SQ51</accession>
<reference evidence="2 3" key="1">
    <citation type="submission" date="2019-12" db="EMBL/GenBank/DDBJ databases">
        <title>Isolation and characterization of three novel carbon monoxide-oxidizing members of Halobacteria from salione crusts and soils.</title>
        <authorList>
            <person name="Myers M.R."/>
            <person name="King G.M."/>
        </authorList>
    </citation>
    <scope>NUCLEOTIDE SEQUENCE [LARGE SCALE GENOMIC DNA]</scope>
    <source>
        <strain evidence="2 3">WSA2</strain>
    </source>
</reference>
<keyword evidence="3" id="KW-1185">Reference proteome</keyword>
<dbReference type="AlphaFoldDB" id="A0A6B0SQ51"/>
<gene>
    <name evidence="2" type="ORF">GRX01_04450</name>
</gene>
<dbReference type="Pfam" id="PF09489">
    <property type="entry name" value="CbtB"/>
    <property type="match status" value="1"/>
</dbReference>
<keyword evidence="1" id="KW-0812">Transmembrane</keyword>
<organism evidence="2 3">
    <name type="scientific">Halobaculum saliterrae</name>
    <dbReference type="NCBI Taxonomy" id="2073113"/>
    <lineage>
        <taxon>Archaea</taxon>
        <taxon>Methanobacteriati</taxon>
        <taxon>Methanobacteriota</taxon>
        <taxon>Stenosarchaea group</taxon>
        <taxon>Halobacteria</taxon>
        <taxon>Halobacteriales</taxon>
        <taxon>Haloferacaceae</taxon>
        <taxon>Halobaculum</taxon>
    </lineage>
</organism>
<protein>
    <submittedName>
        <fullName evidence="2">CbtB-domain containing protein</fullName>
    </submittedName>
</protein>
<dbReference type="EMBL" id="WUUS01000002">
    <property type="protein sequence ID" value="MXR40597.1"/>
    <property type="molecule type" value="Genomic_DNA"/>
</dbReference>
<comment type="caution">
    <text evidence="2">The sequence shown here is derived from an EMBL/GenBank/DDBJ whole genome shotgun (WGS) entry which is preliminary data.</text>
</comment>
<proteinExistence type="predicted"/>
<evidence type="ECO:0000256" key="1">
    <source>
        <dbReference type="SAM" id="Phobius"/>
    </source>
</evidence>
<dbReference type="InterPro" id="IPR012667">
    <property type="entry name" value="CbtB_put"/>
</dbReference>
<feature type="transmembrane region" description="Helical" evidence="1">
    <location>
        <begin position="20"/>
        <end position="40"/>
    </location>
</feature>
<dbReference type="Proteomes" id="UP000437065">
    <property type="component" value="Unassembled WGS sequence"/>
</dbReference>
<evidence type="ECO:0000313" key="3">
    <source>
        <dbReference type="Proteomes" id="UP000437065"/>
    </source>
</evidence>